<name>A0ABT5LTG5_9GAMM</name>
<evidence type="ECO:0000313" key="1">
    <source>
        <dbReference type="EMBL" id="MDC9597128.1"/>
    </source>
</evidence>
<dbReference type="RefSeq" id="WP_273575712.1">
    <property type="nucleotide sequence ID" value="NZ_JAQRFN010000010.1"/>
</dbReference>
<evidence type="ECO:0000313" key="2">
    <source>
        <dbReference type="Proteomes" id="UP001220225"/>
    </source>
</evidence>
<dbReference type="Proteomes" id="UP001220225">
    <property type="component" value="Unassembled WGS sequence"/>
</dbReference>
<proteinExistence type="predicted"/>
<dbReference type="EMBL" id="JAQRFN010000010">
    <property type="protein sequence ID" value="MDC9597128.1"/>
    <property type="molecule type" value="Genomic_DNA"/>
</dbReference>
<accession>A0ABT5LTG5</accession>
<organism evidence="1 2">
    <name type="scientific">Xenorhabdus anantnagensis</name>
    <dbReference type="NCBI Taxonomy" id="3025875"/>
    <lineage>
        <taxon>Bacteria</taxon>
        <taxon>Pseudomonadati</taxon>
        <taxon>Pseudomonadota</taxon>
        <taxon>Gammaproteobacteria</taxon>
        <taxon>Enterobacterales</taxon>
        <taxon>Morganellaceae</taxon>
        <taxon>Xenorhabdus</taxon>
    </lineage>
</organism>
<comment type="caution">
    <text evidence="1">The sequence shown here is derived from an EMBL/GenBank/DDBJ whole genome shotgun (WGS) entry which is preliminary data.</text>
</comment>
<protein>
    <submittedName>
        <fullName evidence="1">Uncharacterized protein</fullName>
    </submittedName>
</protein>
<sequence length="120" mass="14055">MKSSFVTLLILQLNSAIDSGKYNDITIDEVHDAIYQKKLLKFLKQSCGKDIDLSLHLDEHFRFEEDYEKRMNDLYSVYVGNESRKWGIKNSGLCLVLAWTCEIIQTHFTHNDDPNYRLAH</sequence>
<keyword evidence="2" id="KW-1185">Reference proteome</keyword>
<gene>
    <name evidence="1" type="ORF">PSI14_09730</name>
</gene>
<reference evidence="1 2" key="1">
    <citation type="submission" date="2023-02" db="EMBL/GenBank/DDBJ databases">
        <title>Entomopathogenic bacteria.</title>
        <authorList>
            <person name="Machado R.A."/>
        </authorList>
    </citation>
    <scope>NUCLEOTIDE SEQUENCE [LARGE SCALE GENOMIC DNA]</scope>
    <source>
        <strain evidence="1 2">XENO-2</strain>
    </source>
</reference>